<evidence type="ECO:0000256" key="1">
    <source>
        <dbReference type="SAM" id="Phobius"/>
    </source>
</evidence>
<comment type="caution">
    <text evidence="2">The sequence shown here is derived from an EMBL/GenBank/DDBJ whole genome shotgun (WGS) entry which is preliminary data.</text>
</comment>
<evidence type="ECO:0000313" key="2">
    <source>
        <dbReference type="EMBL" id="RNA06744.1"/>
    </source>
</evidence>
<name>A0A3M7Q6D2_BRAPC</name>
<accession>A0A3M7Q6D2</accession>
<protein>
    <submittedName>
        <fullName evidence="2">Uncharacterized protein</fullName>
    </submittedName>
</protein>
<proteinExistence type="predicted"/>
<keyword evidence="1" id="KW-1133">Transmembrane helix</keyword>
<sequence>MTGKFLPQIVATFFYLWLLLFEVIRVIAVAGLAFREFEKSLIVEKCNWIFYKKKLFNTFNCTFKYTLTD</sequence>
<evidence type="ECO:0000313" key="3">
    <source>
        <dbReference type="Proteomes" id="UP000276133"/>
    </source>
</evidence>
<organism evidence="2 3">
    <name type="scientific">Brachionus plicatilis</name>
    <name type="common">Marine rotifer</name>
    <name type="synonym">Brachionus muelleri</name>
    <dbReference type="NCBI Taxonomy" id="10195"/>
    <lineage>
        <taxon>Eukaryota</taxon>
        <taxon>Metazoa</taxon>
        <taxon>Spiralia</taxon>
        <taxon>Gnathifera</taxon>
        <taxon>Rotifera</taxon>
        <taxon>Eurotatoria</taxon>
        <taxon>Monogononta</taxon>
        <taxon>Pseudotrocha</taxon>
        <taxon>Ploima</taxon>
        <taxon>Brachionidae</taxon>
        <taxon>Brachionus</taxon>
    </lineage>
</organism>
<feature type="transmembrane region" description="Helical" evidence="1">
    <location>
        <begin position="12"/>
        <end position="34"/>
    </location>
</feature>
<reference evidence="2 3" key="1">
    <citation type="journal article" date="2018" name="Sci. Rep.">
        <title>Genomic signatures of local adaptation to the degree of environmental predictability in rotifers.</title>
        <authorList>
            <person name="Franch-Gras L."/>
            <person name="Hahn C."/>
            <person name="Garcia-Roger E.M."/>
            <person name="Carmona M.J."/>
            <person name="Serra M."/>
            <person name="Gomez A."/>
        </authorList>
    </citation>
    <scope>NUCLEOTIDE SEQUENCE [LARGE SCALE GENOMIC DNA]</scope>
    <source>
        <strain evidence="2">HYR1</strain>
    </source>
</reference>
<dbReference type="Proteomes" id="UP000276133">
    <property type="component" value="Unassembled WGS sequence"/>
</dbReference>
<keyword evidence="1" id="KW-0472">Membrane</keyword>
<dbReference type="EMBL" id="REGN01007298">
    <property type="protein sequence ID" value="RNA06744.1"/>
    <property type="molecule type" value="Genomic_DNA"/>
</dbReference>
<keyword evidence="3" id="KW-1185">Reference proteome</keyword>
<keyword evidence="1" id="KW-0812">Transmembrane</keyword>
<dbReference type="AlphaFoldDB" id="A0A3M7Q6D2"/>
<gene>
    <name evidence="2" type="ORF">BpHYR1_023449</name>
</gene>